<protein>
    <submittedName>
        <fullName evidence="1">Uncharacterized protein</fullName>
    </submittedName>
</protein>
<proteinExistence type="predicted"/>
<accession>A0ABV8JSL8</accession>
<evidence type="ECO:0000313" key="1">
    <source>
        <dbReference type="EMBL" id="MFC4096080.1"/>
    </source>
</evidence>
<evidence type="ECO:0000313" key="2">
    <source>
        <dbReference type="Proteomes" id="UP001595814"/>
    </source>
</evidence>
<dbReference type="Proteomes" id="UP001595814">
    <property type="component" value="Unassembled WGS sequence"/>
</dbReference>
<comment type="caution">
    <text evidence="1">The sequence shown here is derived from an EMBL/GenBank/DDBJ whole genome shotgun (WGS) entry which is preliminary data.</text>
</comment>
<reference evidence="2" key="1">
    <citation type="journal article" date="2019" name="Int. J. Syst. Evol. Microbiol.">
        <title>The Global Catalogue of Microorganisms (GCM) 10K type strain sequencing project: providing services to taxonomists for standard genome sequencing and annotation.</title>
        <authorList>
            <consortium name="The Broad Institute Genomics Platform"/>
            <consortium name="The Broad Institute Genome Sequencing Center for Infectious Disease"/>
            <person name="Wu L."/>
            <person name="Ma J."/>
        </authorList>
    </citation>
    <scope>NUCLEOTIDE SEQUENCE [LARGE SCALE GENOMIC DNA]</scope>
    <source>
        <strain evidence="2">CECT 7477</strain>
    </source>
</reference>
<gene>
    <name evidence="1" type="ORF">ACFOUT_09345</name>
</gene>
<keyword evidence="2" id="KW-1185">Reference proteome</keyword>
<dbReference type="EMBL" id="JBHSAW010000004">
    <property type="protein sequence ID" value="MFC4096080.1"/>
    <property type="molecule type" value="Genomic_DNA"/>
</dbReference>
<organism evidence="1 2">
    <name type="scientific">Euzebyella saccharophila</name>
    <dbReference type="NCBI Taxonomy" id="679664"/>
    <lineage>
        <taxon>Bacteria</taxon>
        <taxon>Pseudomonadati</taxon>
        <taxon>Bacteroidota</taxon>
        <taxon>Flavobacteriia</taxon>
        <taxon>Flavobacteriales</taxon>
        <taxon>Flavobacteriaceae</taxon>
        <taxon>Euzebyella</taxon>
    </lineage>
</organism>
<sequence length="186" mass="20620">MKNSPFYANYIVSQPFTTSSFQIDGEGRKVVDLVLSNEFATDMQVSQMDLSILKLSAFDEVGKEHTITNFLHGTHVTLHSLSQGQSLRSRSLVSLRCGVYSKLRFYIKDADSFFTYSDASKETPAGFGYLDFEINNGLTITGAVSPIAVLRFDFVPFKSNTFVPRLANVLRSPKKLSGRLAGSFGH</sequence>
<name>A0ABV8JSL8_9FLAO</name>
<dbReference type="RefSeq" id="WP_192460303.1">
    <property type="nucleotide sequence ID" value="NZ_JACYFJ010000001.1"/>
</dbReference>